<dbReference type="AlphaFoldDB" id="A0A5B9PB71"/>
<dbReference type="SUPFAM" id="SSF53633">
    <property type="entry name" value="Carbamate kinase-like"/>
    <property type="match status" value="1"/>
</dbReference>
<comment type="pathway">
    <text evidence="1 9">Amino-acid biosynthesis; L-arginine biosynthesis; N(2)-acetyl-L-ornithine from L-glutamate: step 2/4.</text>
</comment>
<dbReference type="InterPro" id="IPR004662">
    <property type="entry name" value="AcgluKinase_fam"/>
</dbReference>
<gene>
    <name evidence="9 11" type="primary">argB</name>
    <name evidence="11" type="ORF">MFFC18_20330</name>
</gene>
<dbReference type="Gene3D" id="3.40.1160.10">
    <property type="entry name" value="Acetylglutamate kinase-like"/>
    <property type="match status" value="1"/>
</dbReference>
<keyword evidence="3 9" id="KW-0028">Amino-acid biosynthesis</keyword>
<dbReference type="PANTHER" id="PTHR23342">
    <property type="entry name" value="N-ACETYLGLUTAMATE SYNTHASE"/>
    <property type="match status" value="1"/>
</dbReference>
<dbReference type="Pfam" id="PF00696">
    <property type="entry name" value="AA_kinase"/>
    <property type="match status" value="1"/>
</dbReference>
<evidence type="ECO:0000256" key="7">
    <source>
        <dbReference type="ARBA" id="ARBA00022840"/>
    </source>
</evidence>
<dbReference type="HAMAP" id="MF_00082">
    <property type="entry name" value="ArgB"/>
    <property type="match status" value="1"/>
</dbReference>
<feature type="site" description="Transition state stabilizer" evidence="9">
    <location>
        <position position="249"/>
    </location>
</feature>
<evidence type="ECO:0000256" key="1">
    <source>
        <dbReference type="ARBA" id="ARBA00004828"/>
    </source>
</evidence>
<comment type="function">
    <text evidence="9">Catalyzes the ATP-dependent phosphorylation of N-acetyl-L-glutamate.</text>
</comment>
<dbReference type="GO" id="GO:0005737">
    <property type="term" value="C:cytoplasm"/>
    <property type="evidence" value="ECO:0007669"/>
    <property type="project" value="UniProtKB-SubCell"/>
</dbReference>
<dbReference type="PRINTS" id="PR00474">
    <property type="entry name" value="GLU5KINASE"/>
</dbReference>
<feature type="domain" description="Aspartate/glutamate/uridylate kinase" evidence="10">
    <location>
        <begin position="24"/>
        <end position="268"/>
    </location>
</feature>
<keyword evidence="12" id="KW-1185">Reference proteome</keyword>
<feature type="binding site" evidence="9">
    <location>
        <begin position="64"/>
        <end position="65"/>
    </location>
    <ligand>
        <name>substrate</name>
    </ligand>
</feature>
<keyword evidence="2 9" id="KW-0055">Arginine biosynthesis</keyword>
<evidence type="ECO:0000256" key="8">
    <source>
        <dbReference type="ARBA" id="ARBA00048141"/>
    </source>
</evidence>
<proteinExistence type="inferred from homology"/>
<keyword evidence="7 9" id="KW-0067">ATP-binding</keyword>
<dbReference type="EMBL" id="CP042912">
    <property type="protein sequence ID" value="QEG22172.1"/>
    <property type="molecule type" value="Genomic_DNA"/>
</dbReference>
<dbReference type="KEGG" id="mff:MFFC18_20330"/>
<evidence type="ECO:0000259" key="10">
    <source>
        <dbReference type="Pfam" id="PF00696"/>
    </source>
</evidence>
<keyword evidence="4 9" id="KW-0808">Transferase</keyword>
<evidence type="ECO:0000256" key="6">
    <source>
        <dbReference type="ARBA" id="ARBA00022777"/>
    </source>
</evidence>
<evidence type="ECO:0000256" key="4">
    <source>
        <dbReference type="ARBA" id="ARBA00022679"/>
    </source>
</evidence>
<evidence type="ECO:0000313" key="12">
    <source>
        <dbReference type="Proteomes" id="UP000322214"/>
    </source>
</evidence>
<dbReference type="InterPro" id="IPR001057">
    <property type="entry name" value="Glu/AcGlu_kinase"/>
</dbReference>
<dbReference type="Proteomes" id="UP000322214">
    <property type="component" value="Chromosome"/>
</dbReference>
<dbReference type="FunFam" id="3.40.1160.10:FF:000004">
    <property type="entry name" value="Acetylglutamate kinase"/>
    <property type="match status" value="1"/>
</dbReference>
<feature type="binding site" evidence="9">
    <location>
        <position position="186"/>
    </location>
    <ligand>
        <name>substrate</name>
    </ligand>
</feature>
<dbReference type="UniPathway" id="UPA00068">
    <property type="reaction ID" value="UER00107"/>
</dbReference>
<dbReference type="InterPro" id="IPR036393">
    <property type="entry name" value="AceGlu_kinase-like_sf"/>
</dbReference>
<dbReference type="NCBIfam" id="TIGR00761">
    <property type="entry name" value="argB"/>
    <property type="match status" value="1"/>
</dbReference>
<comment type="catalytic activity">
    <reaction evidence="8 9">
        <text>N-acetyl-L-glutamate + ATP = N-acetyl-L-glutamyl 5-phosphate + ADP</text>
        <dbReference type="Rhea" id="RHEA:14629"/>
        <dbReference type="ChEBI" id="CHEBI:30616"/>
        <dbReference type="ChEBI" id="CHEBI:44337"/>
        <dbReference type="ChEBI" id="CHEBI:57936"/>
        <dbReference type="ChEBI" id="CHEBI:456216"/>
        <dbReference type="EC" id="2.7.2.8"/>
    </reaction>
</comment>
<keyword evidence="9" id="KW-0963">Cytoplasm</keyword>
<keyword evidence="6 9" id="KW-0418">Kinase</keyword>
<organism evidence="11 12">
    <name type="scientific">Mariniblastus fucicola</name>
    <dbReference type="NCBI Taxonomy" id="980251"/>
    <lineage>
        <taxon>Bacteria</taxon>
        <taxon>Pseudomonadati</taxon>
        <taxon>Planctomycetota</taxon>
        <taxon>Planctomycetia</taxon>
        <taxon>Pirellulales</taxon>
        <taxon>Pirellulaceae</taxon>
        <taxon>Mariniblastus</taxon>
    </lineage>
</organism>
<feature type="site" description="Transition state stabilizer" evidence="9">
    <location>
        <position position="29"/>
    </location>
</feature>
<dbReference type="InterPro" id="IPR037528">
    <property type="entry name" value="ArgB"/>
</dbReference>
<dbReference type="OrthoDB" id="9803155at2"/>
<dbReference type="InterPro" id="IPR041727">
    <property type="entry name" value="NAGK-C"/>
</dbReference>
<protein>
    <recommendedName>
        <fullName evidence="9">Acetylglutamate kinase</fullName>
        <ecNumber evidence="9">2.7.2.8</ecNumber>
    </recommendedName>
    <alternativeName>
        <fullName evidence="9">N-acetyl-L-glutamate 5-phosphotransferase</fullName>
    </alternativeName>
    <alternativeName>
        <fullName evidence="9">NAG kinase</fullName>
        <shortName evidence="9">NAGK</shortName>
    </alternativeName>
</protein>
<evidence type="ECO:0000256" key="9">
    <source>
        <dbReference type="HAMAP-Rule" id="MF_00082"/>
    </source>
</evidence>
<reference evidence="11 12" key="1">
    <citation type="submission" date="2019-08" db="EMBL/GenBank/DDBJ databases">
        <title>Deep-cultivation of Planctomycetes and their phenomic and genomic characterization uncovers novel biology.</title>
        <authorList>
            <person name="Wiegand S."/>
            <person name="Jogler M."/>
            <person name="Boedeker C."/>
            <person name="Pinto D."/>
            <person name="Vollmers J."/>
            <person name="Rivas-Marin E."/>
            <person name="Kohn T."/>
            <person name="Peeters S.H."/>
            <person name="Heuer A."/>
            <person name="Rast P."/>
            <person name="Oberbeckmann S."/>
            <person name="Bunk B."/>
            <person name="Jeske O."/>
            <person name="Meyerdierks A."/>
            <person name="Storesund J.E."/>
            <person name="Kallscheuer N."/>
            <person name="Luecker S."/>
            <person name="Lage O.M."/>
            <person name="Pohl T."/>
            <person name="Merkel B.J."/>
            <person name="Hornburger P."/>
            <person name="Mueller R.-W."/>
            <person name="Bruemmer F."/>
            <person name="Labrenz M."/>
            <person name="Spormann A.M."/>
            <person name="Op den Camp H."/>
            <person name="Overmann J."/>
            <person name="Amann R."/>
            <person name="Jetten M.S.M."/>
            <person name="Mascher T."/>
            <person name="Medema M.H."/>
            <person name="Devos D.P."/>
            <person name="Kaster A.-K."/>
            <person name="Ovreas L."/>
            <person name="Rohde M."/>
            <person name="Galperin M.Y."/>
            <person name="Jogler C."/>
        </authorList>
    </citation>
    <scope>NUCLEOTIDE SEQUENCE [LARGE SCALE GENOMIC DNA]</scope>
    <source>
        <strain evidence="11 12">FC18</strain>
    </source>
</reference>
<dbReference type="GO" id="GO:0003991">
    <property type="term" value="F:acetylglutamate kinase activity"/>
    <property type="evidence" value="ECO:0007669"/>
    <property type="project" value="UniProtKB-UniRule"/>
</dbReference>
<dbReference type="GO" id="GO:0005524">
    <property type="term" value="F:ATP binding"/>
    <property type="evidence" value="ECO:0007669"/>
    <property type="project" value="UniProtKB-UniRule"/>
</dbReference>
<evidence type="ECO:0000313" key="11">
    <source>
        <dbReference type="EMBL" id="QEG22172.1"/>
    </source>
</evidence>
<evidence type="ECO:0000256" key="5">
    <source>
        <dbReference type="ARBA" id="ARBA00022741"/>
    </source>
</evidence>
<dbReference type="STRING" id="980251.GCA_001642875_03520"/>
<sequence>MKTAIEKADTLIEALGWIRKFRDKTTVIKLGGSLLANEDALHHLLLDIHFMETVGMRPVVVHGAGSRISDAMKAEGIEARFVQGRRYTDQKTLEIVERVLADETNNDLATRFEKIGGRAMTLNFESTPVLHGQLLKLMDDDGSEVDLGFVGEVTKVDRLVIDNLCYAGQTPFIPSMCETEDGQKLNVNADTVATTVAQQLNADKLVFISDVPGVLRDPDDPTSSISSLTIAQAEQLIKDGVITGGMIPKIEACIETVRRGVKKVHIVDGNLRHGLLLEVYTSSGIGTVITE</sequence>
<dbReference type="PIRSF" id="PIRSF000728">
    <property type="entry name" value="NAGK"/>
    <property type="match status" value="1"/>
</dbReference>
<evidence type="ECO:0000256" key="2">
    <source>
        <dbReference type="ARBA" id="ARBA00022571"/>
    </source>
</evidence>
<dbReference type="EC" id="2.7.2.8" evidence="9"/>
<name>A0A5B9PB71_9BACT</name>
<dbReference type="GO" id="GO:0042450">
    <property type="term" value="P:L-arginine biosynthetic process via ornithine"/>
    <property type="evidence" value="ECO:0007669"/>
    <property type="project" value="UniProtKB-UniRule"/>
</dbReference>
<feature type="binding site" evidence="9">
    <location>
        <position position="86"/>
    </location>
    <ligand>
        <name>substrate</name>
    </ligand>
</feature>
<dbReference type="PANTHER" id="PTHR23342:SF0">
    <property type="entry name" value="N-ACETYLGLUTAMATE SYNTHASE, MITOCHONDRIAL"/>
    <property type="match status" value="1"/>
</dbReference>
<accession>A0A5B9PB71</accession>
<dbReference type="RefSeq" id="WP_075082273.1">
    <property type="nucleotide sequence ID" value="NZ_CP042912.1"/>
</dbReference>
<keyword evidence="5 9" id="KW-0547">Nucleotide-binding</keyword>
<comment type="subcellular location">
    <subcellularLocation>
        <location evidence="9">Cytoplasm</location>
    </subcellularLocation>
</comment>
<dbReference type="CDD" id="cd04250">
    <property type="entry name" value="AAK_NAGK-C"/>
    <property type="match status" value="1"/>
</dbReference>
<comment type="similarity">
    <text evidence="9">Belongs to the acetylglutamate kinase family. ArgB subfamily.</text>
</comment>
<dbReference type="InterPro" id="IPR001048">
    <property type="entry name" value="Asp/Glu/Uridylate_kinase"/>
</dbReference>
<evidence type="ECO:0000256" key="3">
    <source>
        <dbReference type="ARBA" id="ARBA00022605"/>
    </source>
</evidence>